<dbReference type="EMBL" id="BSUM01000001">
    <property type="protein sequence ID" value="GMA32653.1"/>
    <property type="molecule type" value="Genomic_DNA"/>
</dbReference>
<reference evidence="9" key="2">
    <citation type="submission" date="2023-02" db="EMBL/GenBank/DDBJ databases">
        <authorList>
            <person name="Sun Q."/>
            <person name="Mori K."/>
        </authorList>
    </citation>
    <scope>NUCLEOTIDE SEQUENCE</scope>
    <source>
        <strain evidence="9">NBRC 112290</strain>
    </source>
</reference>
<dbReference type="PANTHER" id="PTHR43214">
    <property type="entry name" value="TWO-COMPONENT RESPONSE REGULATOR"/>
    <property type="match status" value="1"/>
</dbReference>
<feature type="region of interest" description="Disordered" evidence="6">
    <location>
        <begin position="149"/>
        <end position="169"/>
    </location>
</feature>
<dbReference type="PROSITE" id="PS50043">
    <property type="entry name" value="HTH_LUXR_2"/>
    <property type="match status" value="1"/>
</dbReference>
<evidence type="ECO:0000256" key="3">
    <source>
        <dbReference type="ARBA" id="ARBA00023125"/>
    </source>
</evidence>
<dbReference type="Gene3D" id="3.40.50.2300">
    <property type="match status" value="1"/>
</dbReference>
<sequence>MSAPIRVLLVDDDPLVRAGLRLMLEVAPDVAIVGEASDGAEVVDLVGALAPDVVLMDIRMPRVDGVAATAELARLGPRAPGVLVLTTFGADATVVAALRAGAAGYLLKDTPPAQIVEAVRRVADGEPAFSPDVTRALVALATAGGGGAGAGIAETPSPTASEAVAGRDPRGVAREAARVRIAALTPREHEVADAVAQGLSNAEIAASLYLSTSSVKVHLSSALAKLGMVNRVQLAILAHEARGPG</sequence>
<dbReference type="SUPFAM" id="SSF46894">
    <property type="entry name" value="C-terminal effector domain of the bipartite response regulators"/>
    <property type="match status" value="1"/>
</dbReference>
<dbReference type="SMART" id="SM00421">
    <property type="entry name" value="HTH_LUXR"/>
    <property type="match status" value="1"/>
</dbReference>
<dbReference type="SUPFAM" id="SSF52172">
    <property type="entry name" value="CheY-like"/>
    <property type="match status" value="1"/>
</dbReference>
<evidence type="ECO:0000259" key="8">
    <source>
        <dbReference type="PROSITE" id="PS50110"/>
    </source>
</evidence>
<accession>A0AA37XFT1</accession>
<dbReference type="GO" id="GO:0003677">
    <property type="term" value="F:DNA binding"/>
    <property type="evidence" value="ECO:0007669"/>
    <property type="project" value="UniProtKB-KW"/>
</dbReference>
<protein>
    <submittedName>
        <fullName evidence="9">DNA-binding response regulator</fullName>
    </submittedName>
</protein>
<gene>
    <name evidence="9" type="ORF">GCM10025875_26450</name>
</gene>
<keyword evidence="2" id="KW-0805">Transcription regulation</keyword>
<keyword evidence="4" id="KW-0804">Transcription</keyword>
<proteinExistence type="predicted"/>
<dbReference type="PANTHER" id="PTHR43214:SF24">
    <property type="entry name" value="TRANSCRIPTIONAL REGULATORY PROTEIN NARL-RELATED"/>
    <property type="match status" value="1"/>
</dbReference>
<organism evidence="9 10">
    <name type="scientific">Litorihabitans aurantiacus</name>
    <dbReference type="NCBI Taxonomy" id="1930061"/>
    <lineage>
        <taxon>Bacteria</taxon>
        <taxon>Bacillati</taxon>
        <taxon>Actinomycetota</taxon>
        <taxon>Actinomycetes</taxon>
        <taxon>Micrococcales</taxon>
        <taxon>Beutenbergiaceae</taxon>
        <taxon>Litorihabitans</taxon>
    </lineage>
</organism>
<evidence type="ECO:0000256" key="4">
    <source>
        <dbReference type="ARBA" id="ARBA00023163"/>
    </source>
</evidence>
<comment type="caution">
    <text evidence="9">The sequence shown here is derived from an EMBL/GenBank/DDBJ whole genome shotgun (WGS) entry which is preliminary data.</text>
</comment>
<evidence type="ECO:0000256" key="5">
    <source>
        <dbReference type="PROSITE-ProRule" id="PRU00169"/>
    </source>
</evidence>
<evidence type="ECO:0000259" key="7">
    <source>
        <dbReference type="PROSITE" id="PS50043"/>
    </source>
</evidence>
<evidence type="ECO:0000256" key="2">
    <source>
        <dbReference type="ARBA" id="ARBA00023015"/>
    </source>
</evidence>
<dbReference type="InterPro" id="IPR011006">
    <property type="entry name" value="CheY-like_superfamily"/>
</dbReference>
<evidence type="ECO:0000256" key="6">
    <source>
        <dbReference type="SAM" id="MobiDB-lite"/>
    </source>
</evidence>
<dbReference type="InterPro" id="IPR039420">
    <property type="entry name" value="WalR-like"/>
</dbReference>
<evidence type="ECO:0000313" key="10">
    <source>
        <dbReference type="Proteomes" id="UP001157161"/>
    </source>
</evidence>
<dbReference type="InterPro" id="IPR058245">
    <property type="entry name" value="NreC/VraR/RcsB-like_REC"/>
</dbReference>
<dbReference type="GO" id="GO:0006355">
    <property type="term" value="P:regulation of DNA-templated transcription"/>
    <property type="evidence" value="ECO:0007669"/>
    <property type="project" value="InterPro"/>
</dbReference>
<dbReference type="CDD" id="cd06170">
    <property type="entry name" value="LuxR_C_like"/>
    <property type="match status" value="1"/>
</dbReference>
<dbReference type="CDD" id="cd17535">
    <property type="entry name" value="REC_NarL-like"/>
    <property type="match status" value="1"/>
</dbReference>
<dbReference type="GO" id="GO:0000160">
    <property type="term" value="P:phosphorelay signal transduction system"/>
    <property type="evidence" value="ECO:0007669"/>
    <property type="project" value="InterPro"/>
</dbReference>
<keyword evidence="1 5" id="KW-0597">Phosphoprotein</keyword>
<feature type="domain" description="Response regulatory" evidence="8">
    <location>
        <begin position="6"/>
        <end position="123"/>
    </location>
</feature>
<dbReference type="Proteomes" id="UP001157161">
    <property type="component" value="Unassembled WGS sequence"/>
</dbReference>
<name>A0AA37XFT1_9MICO</name>
<dbReference type="InterPro" id="IPR000792">
    <property type="entry name" value="Tscrpt_reg_LuxR_C"/>
</dbReference>
<evidence type="ECO:0000313" key="9">
    <source>
        <dbReference type="EMBL" id="GMA32653.1"/>
    </source>
</evidence>
<dbReference type="AlphaFoldDB" id="A0AA37XFT1"/>
<dbReference type="SMART" id="SM00448">
    <property type="entry name" value="REC"/>
    <property type="match status" value="1"/>
</dbReference>
<feature type="modified residue" description="4-aspartylphosphate" evidence="5">
    <location>
        <position position="57"/>
    </location>
</feature>
<feature type="domain" description="HTH luxR-type" evidence="7">
    <location>
        <begin position="177"/>
        <end position="242"/>
    </location>
</feature>
<keyword evidence="10" id="KW-1185">Reference proteome</keyword>
<dbReference type="Pfam" id="PF00072">
    <property type="entry name" value="Response_reg"/>
    <property type="match status" value="1"/>
</dbReference>
<dbReference type="InterPro" id="IPR001789">
    <property type="entry name" value="Sig_transdc_resp-reg_receiver"/>
</dbReference>
<evidence type="ECO:0000256" key="1">
    <source>
        <dbReference type="ARBA" id="ARBA00022553"/>
    </source>
</evidence>
<dbReference type="PROSITE" id="PS00622">
    <property type="entry name" value="HTH_LUXR_1"/>
    <property type="match status" value="1"/>
</dbReference>
<dbReference type="InterPro" id="IPR016032">
    <property type="entry name" value="Sig_transdc_resp-reg_C-effctor"/>
</dbReference>
<dbReference type="PRINTS" id="PR00038">
    <property type="entry name" value="HTHLUXR"/>
</dbReference>
<keyword evidence="3 9" id="KW-0238">DNA-binding</keyword>
<reference evidence="9" key="1">
    <citation type="journal article" date="2014" name="Int. J. Syst. Evol. Microbiol.">
        <title>Complete genome sequence of Corynebacterium casei LMG S-19264T (=DSM 44701T), isolated from a smear-ripened cheese.</title>
        <authorList>
            <consortium name="US DOE Joint Genome Institute (JGI-PGF)"/>
            <person name="Walter F."/>
            <person name="Albersmeier A."/>
            <person name="Kalinowski J."/>
            <person name="Ruckert C."/>
        </authorList>
    </citation>
    <scope>NUCLEOTIDE SEQUENCE</scope>
    <source>
        <strain evidence="9">NBRC 112290</strain>
    </source>
</reference>
<dbReference type="PROSITE" id="PS50110">
    <property type="entry name" value="RESPONSE_REGULATORY"/>
    <property type="match status" value="1"/>
</dbReference>
<dbReference type="RefSeq" id="WP_284251334.1">
    <property type="nucleotide sequence ID" value="NZ_BSUM01000001.1"/>
</dbReference>
<dbReference type="Pfam" id="PF00196">
    <property type="entry name" value="GerE"/>
    <property type="match status" value="1"/>
</dbReference>